<keyword evidence="4" id="KW-0328">Glycosyltransferase</keyword>
<dbReference type="PROSITE" id="PS50005">
    <property type="entry name" value="TPR"/>
    <property type="match status" value="4"/>
</dbReference>
<feature type="repeat" description="TPR" evidence="8">
    <location>
        <begin position="192"/>
        <end position="225"/>
    </location>
</feature>
<dbReference type="EMBL" id="UGSK01000001">
    <property type="protein sequence ID" value="SUB02031.1"/>
    <property type="molecule type" value="Genomic_DNA"/>
</dbReference>
<evidence type="ECO:0000313" key="11">
    <source>
        <dbReference type="Proteomes" id="UP000255000"/>
    </source>
</evidence>
<dbReference type="InterPro" id="IPR029489">
    <property type="entry name" value="OGT/SEC/SPY_C"/>
</dbReference>
<feature type="domain" description="O-GlcNAc transferase C-terminal" evidence="9">
    <location>
        <begin position="463"/>
        <end position="649"/>
    </location>
</feature>
<feature type="repeat" description="TPR" evidence="8">
    <location>
        <begin position="90"/>
        <end position="123"/>
    </location>
</feature>
<gene>
    <name evidence="10" type="primary">yrrB_1</name>
    <name evidence="10" type="ORF">NCTC13350_02980</name>
</gene>
<dbReference type="Gene3D" id="3.40.50.2000">
    <property type="entry name" value="Glycogen Phosphorylase B"/>
    <property type="match status" value="1"/>
</dbReference>
<dbReference type="OrthoDB" id="146908at2"/>
<dbReference type="InterPro" id="IPR019734">
    <property type="entry name" value="TPR_rpt"/>
</dbReference>
<accession>A0A378ZZR9</accession>
<evidence type="ECO:0000256" key="5">
    <source>
        <dbReference type="ARBA" id="ARBA00022679"/>
    </source>
</evidence>
<comment type="pathway">
    <text evidence="1">Protein modification; protein glycosylation.</text>
</comment>
<evidence type="ECO:0000256" key="6">
    <source>
        <dbReference type="ARBA" id="ARBA00022737"/>
    </source>
</evidence>
<evidence type="ECO:0000259" key="9">
    <source>
        <dbReference type="Pfam" id="PF13844"/>
    </source>
</evidence>
<organism evidence="10 11">
    <name type="scientific">Pannonibacter phragmitetus</name>
    <dbReference type="NCBI Taxonomy" id="121719"/>
    <lineage>
        <taxon>Bacteria</taxon>
        <taxon>Pseudomonadati</taxon>
        <taxon>Pseudomonadota</taxon>
        <taxon>Alphaproteobacteria</taxon>
        <taxon>Hyphomicrobiales</taxon>
        <taxon>Stappiaceae</taxon>
        <taxon>Pannonibacter</taxon>
    </lineage>
</organism>
<dbReference type="Pfam" id="PF13176">
    <property type="entry name" value="TPR_7"/>
    <property type="match status" value="1"/>
</dbReference>
<dbReference type="SMART" id="SM00028">
    <property type="entry name" value="TPR"/>
    <property type="match status" value="6"/>
</dbReference>
<dbReference type="Proteomes" id="UP000255000">
    <property type="component" value="Unassembled WGS sequence"/>
</dbReference>
<dbReference type="PANTHER" id="PTHR44998">
    <property type="match status" value="1"/>
</dbReference>
<keyword evidence="7 8" id="KW-0802">TPR repeat</keyword>
<evidence type="ECO:0000256" key="8">
    <source>
        <dbReference type="PROSITE-ProRule" id="PRU00339"/>
    </source>
</evidence>
<keyword evidence="6" id="KW-0677">Repeat</keyword>
<evidence type="ECO:0000256" key="2">
    <source>
        <dbReference type="ARBA" id="ARBA00005386"/>
    </source>
</evidence>
<name>A0A378ZZR9_9HYPH</name>
<dbReference type="GO" id="GO:0097363">
    <property type="term" value="F:protein O-acetylglucosaminyltransferase activity"/>
    <property type="evidence" value="ECO:0007669"/>
    <property type="project" value="UniProtKB-EC"/>
</dbReference>
<sequence>MNRKQRRIVSARSKNDGLSTPKARLLDAAVTAHQAGRLEEAETLYKRVLSMDPADAGCVHHLGLIAHQRLNHHAAIELIQKAISLRPDYAEAHSNLSIVLAAAGDLAAAVSSARKAVALRPGNAHSHAALGSLLFKQGHADDALGAYQMALRLDPQRAETHFLLGELLRDRGDVKSSVDSYRRAIQFDRSHQNAHLSLGEACSATGQYEEALSAYAIARQLSPGDSEAMFAQAYLKRQVCEWPAPVPGIADPERAEIKPVPPFSILAAGGDMQAQLAWARKWSRDLEAACEMRFSPELAADRAKIRVGYLSADFHEHATAYLACELFEMHDRNRFEVYGYSIGQDDGSGMRARLERAFDHFTDLRGKSHLEAAQLIHGDSIDILIDLKGYTRGARTQILAYRPAPIQVNYLGYPGTMGAGFIDYIVGDETVIPACHEPFYSEKVIRLPGSYQPNSHRLIDDHIQSRNMHGLPEDAFVFCCFNNTYKITEQVFDVWMRILKGVDRAVLWLFDSGSQTRENLRKAALERGVSPERLVFAPKLPLASHLARHIMADLFLDTVPVNAHTTASDALWAGLPVLTCLGDTFAGRVAASLNNAVGLYELVAHSLQEYEALAISLAEKPDQIAAFKLRLVEGRRTAALFNMDRYVQGLEDAFAEMVRAQRIAR</sequence>
<dbReference type="RefSeq" id="WP_019963937.1">
    <property type="nucleotide sequence ID" value="NZ_UGSK01000001.1"/>
</dbReference>
<evidence type="ECO:0000256" key="7">
    <source>
        <dbReference type="ARBA" id="ARBA00022803"/>
    </source>
</evidence>
<dbReference type="SUPFAM" id="SSF48452">
    <property type="entry name" value="TPR-like"/>
    <property type="match status" value="1"/>
</dbReference>
<dbReference type="EC" id="2.4.1.255" evidence="3"/>
<dbReference type="Pfam" id="PF13181">
    <property type="entry name" value="TPR_8"/>
    <property type="match status" value="1"/>
</dbReference>
<proteinExistence type="inferred from homology"/>
<dbReference type="Pfam" id="PF13432">
    <property type="entry name" value="TPR_16"/>
    <property type="match status" value="2"/>
</dbReference>
<comment type="similarity">
    <text evidence="2">Belongs to the glycosyltransferase 41 family. O-GlcNAc transferase subfamily.</text>
</comment>
<dbReference type="InterPro" id="IPR011990">
    <property type="entry name" value="TPR-like_helical_dom_sf"/>
</dbReference>
<keyword evidence="5" id="KW-0808">Transferase</keyword>
<protein>
    <recommendedName>
        <fullName evidence="3">protein O-GlcNAc transferase</fullName>
        <ecNumber evidence="3">2.4.1.255</ecNumber>
    </recommendedName>
</protein>
<feature type="repeat" description="TPR" evidence="8">
    <location>
        <begin position="124"/>
        <end position="157"/>
    </location>
</feature>
<reference evidence="10 11" key="1">
    <citation type="submission" date="2018-06" db="EMBL/GenBank/DDBJ databases">
        <authorList>
            <consortium name="Pathogen Informatics"/>
            <person name="Doyle S."/>
        </authorList>
    </citation>
    <scope>NUCLEOTIDE SEQUENCE [LARGE SCALE GENOMIC DNA]</scope>
    <source>
        <strain evidence="10 11">NCTC13350</strain>
    </source>
</reference>
<feature type="repeat" description="TPR" evidence="8">
    <location>
        <begin position="158"/>
        <end position="191"/>
    </location>
</feature>
<dbReference type="Pfam" id="PF13844">
    <property type="entry name" value="Glyco_transf_41"/>
    <property type="match status" value="1"/>
</dbReference>
<dbReference type="Gene3D" id="1.25.40.10">
    <property type="entry name" value="Tetratricopeptide repeat domain"/>
    <property type="match status" value="1"/>
</dbReference>
<evidence type="ECO:0000256" key="4">
    <source>
        <dbReference type="ARBA" id="ARBA00022676"/>
    </source>
</evidence>
<dbReference type="PANTHER" id="PTHR44998:SF1">
    <property type="entry name" value="UDP-N-ACETYLGLUCOSAMINE--PEPTIDE N-ACETYLGLUCOSAMINYLTRANSFERASE 110 KDA SUBUNIT"/>
    <property type="match status" value="1"/>
</dbReference>
<dbReference type="AlphaFoldDB" id="A0A378ZZR9"/>
<evidence type="ECO:0000256" key="3">
    <source>
        <dbReference type="ARBA" id="ARBA00011970"/>
    </source>
</evidence>
<evidence type="ECO:0000313" key="10">
    <source>
        <dbReference type="EMBL" id="SUB02031.1"/>
    </source>
</evidence>
<evidence type="ECO:0000256" key="1">
    <source>
        <dbReference type="ARBA" id="ARBA00004922"/>
    </source>
</evidence>
<dbReference type="Gene3D" id="3.40.50.11380">
    <property type="match status" value="1"/>
</dbReference>